<dbReference type="SUPFAM" id="SSF46626">
    <property type="entry name" value="Cytochrome c"/>
    <property type="match status" value="1"/>
</dbReference>
<dbReference type="EMBL" id="JAATNW010000006">
    <property type="protein sequence ID" value="NMH60695.1"/>
    <property type="molecule type" value="Genomic_DNA"/>
</dbReference>
<gene>
    <name evidence="6" type="ORF">HCJ96_11725</name>
</gene>
<keyword evidence="2 4" id="KW-0479">Metal-binding</keyword>
<evidence type="ECO:0000313" key="7">
    <source>
        <dbReference type="Proteomes" id="UP000709336"/>
    </source>
</evidence>
<dbReference type="PANTHER" id="PTHR30600">
    <property type="entry name" value="CYTOCHROME C PEROXIDASE-RELATED"/>
    <property type="match status" value="1"/>
</dbReference>
<dbReference type="RefSeq" id="WP_169211259.1">
    <property type="nucleotide sequence ID" value="NZ_JAATNW010000006.1"/>
</dbReference>
<evidence type="ECO:0000259" key="5">
    <source>
        <dbReference type="PROSITE" id="PS51007"/>
    </source>
</evidence>
<evidence type="ECO:0000256" key="1">
    <source>
        <dbReference type="ARBA" id="ARBA00022617"/>
    </source>
</evidence>
<keyword evidence="3 4" id="KW-0408">Iron</keyword>
<keyword evidence="7" id="KW-1185">Reference proteome</keyword>
<evidence type="ECO:0000256" key="2">
    <source>
        <dbReference type="ARBA" id="ARBA00022723"/>
    </source>
</evidence>
<keyword evidence="1 4" id="KW-0349">Heme</keyword>
<evidence type="ECO:0000256" key="4">
    <source>
        <dbReference type="PROSITE-ProRule" id="PRU00433"/>
    </source>
</evidence>
<dbReference type="Proteomes" id="UP000709336">
    <property type="component" value="Unassembled WGS sequence"/>
</dbReference>
<accession>A0ABX1R2K8</accession>
<name>A0ABX1R2K8_9ALTE</name>
<evidence type="ECO:0000256" key="3">
    <source>
        <dbReference type="ARBA" id="ARBA00023004"/>
    </source>
</evidence>
<evidence type="ECO:0000313" key="6">
    <source>
        <dbReference type="EMBL" id="NMH60695.1"/>
    </source>
</evidence>
<dbReference type="Pfam" id="PF21419">
    <property type="entry name" value="RoxA-like_Cyt-c"/>
    <property type="match status" value="1"/>
</dbReference>
<dbReference type="InterPro" id="IPR036909">
    <property type="entry name" value="Cyt_c-like_dom_sf"/>
</dbReference>
<comment type="caution">
    <text evidence="6">The sequence shown here is derived from an EMBL/GenBank/DDBJ whole genome shotgun (WGS) entry which is preliminary data.</text>
</comment>
<protein>
    <submittedName>
        <fullName evidence="6">Cytochrome c</fullName>
    </submittedName>
</protein>
<dbReference type="InterPro" id="IPR009056">
    <property type="entry name" value="Cyt_c-like_dom"/>
</dbReference>
<reference evidence="6 7" key="1">
    <citation type="submission" date="2020-03" db="EMBL/GenBank/DDBJ databases">
        <title>Alteromonas ponticola sp. nov., isolated from seawater.</title>
        <authorList>
            <person name="Yoon J.-H."/>
            <person name="Kim Y.-O."/>
        </authorList>
    </citation>
    <scope>NUCLEOTIDE SEQUENCE [LARGE SCALE GENOMIC DNA]</scope>
    <source>
        <strain evidence="6 7">MYP5</strain>
    </source>
</reference>
<dbReference type="PANTHER" id="PTHR30600:SF9">
    <property type="entry name" value="BLR7738 PROTEIN"/>
    <property type="match status" value="1"/>
</dbReference>
<organism evidence="6 7">
    <name type="scientific">Alteromonas ponticola</name>
    <dbReference type="NCBI Taxonomy" id="2720613"/>
    <lineage>
        <taxon>Bacteria</taxon>
        <taxon>Pseudomonadati</taxon>
        <taxon>Pseudomonadota</taxon>
        <taxon>Gammaproteobacteria</taxon>
        <taxon>Alteromonadales</taxon>
        <taxon>Alteromonadaceae</taxon>
        <taxon>Alteromonas/Salinimonas group</taxon>
        <taxon>Alteromonas</taxon>
    </lineage>
</organism>
<dbReference type="PROSITE" id="PS51007">
    <property type="entry name" value="CYTC"/>
    <property type="match status" value="1"/>
</dbReference>
<sequence>MGKVSKGKLILLLMLCLLIIAGLYLAHRFLTDRAVSYDNIEMHFKYGSLGGERNLGIPYWLWQAVPHLCPELLPDKRPDDSGLEALGMLYEPGKSLPVGISTRRHLGLDRVFMNCAVCHTSTVRASTDAEPKLVLGMPANRFRLMQFEKNFFGCMSSQKFNRANIIPLIISLGADLDLLDRYLVYPIAIWLTQERLALLEARLGFYKQQPEWGPGRVDTFNAAKAVFNWDWDRATREEMIGTADFPSIWNQGLRKQRDDGNAMELHWDGNNDTVEERNLSAAFGAGAIPTNIDHAALSRIEDWLLTLPAPAYPFAIDNALARQGKPIYQQYCADCHGKSGRDFSGTYVGHVQPIEDIATDRWRLDSYTRELAQNQATLYSTSEQHRFKRFRKTNGYANMPLDGIWLRAPYLHNGSIPNMRDLLTPAAQRPVQFYRGNDVYDQRNLGFVSDETHAYARPLFLFDTTVDGNGNQGHEGAKYGTLLSSQQKDALIEYLKTF</sequence>
<dbReference type="InterPro" id="IPR051395">
    <property type="entry name" value="Cytochrome_c_Peroxidase/MauG"/>
</dbReference>
<feature type="domain" description="Cytochrome c" evidence="5">
    <location>
        <begin position="319"/>
        <end position="498"/>
    </location>
</feature>
<dbReference type="Gene3D" id="1.10.760.10">
    <property type="entry name" value="Cytochrome c-like domain"/>
    <property type="match status" value="1"/>
</dbReference>
<proteinExistence type="predicted"/>